<feature type="region of interest" description="Disordered" evidence="1">
    <location>
        <begin position="1"/>
        <end position="51"/>
    </location>
</feature>
<keyword evidence="3" id="KW-1185">Reference proteome</keyword>
<reference evidence="2 3" key="1">
    <citation type="journal article" date="2020" name="Cell">
        <title>Large-Scale Comparative Analyses of Tick Genomes Elucidate Their Genetic Diversity and Vector Capacities.</title>
        <authorList>
            <consortium name="Tick Genome and Microbiome Consortium (TIGMIC)"/>
            <person name="Jia N."/>
            <person name="Wang J."/>
            <person name="Shi W."/>
            <person name="Du L."/>
            <person name="Sun Y."/>
            <person name="Zhan W."/>
            <person name="Jiang J.F."/>
            <person name="Wang Q."/>
            <person name="Zhang B."/>
            <person name="Ji P."/>
            <person name="Bell-Sakyi L."/>
            <person name="Cui X.M."/>
            <person name="Yuan T.T."/>
            <person name="Jiang B.G."/>
            <person name="Yang W.F."/>
            <person name="Lam T.T."/>
            <person name="Chang Q.C."/>
            <person name="Ding S.J."/>
            <person name="Wang X.J."/>
            <person name="Zhu J.G."/>
            <person name="Ruan X.D."/>
            <person name="Zhao L."/>
            <person name="Wei J.T."/>
            <person name="Ye R.Z."/>
            <person name="Que T.C."/>
            <person name="Du C.H."/>
            <person name="Zhou Y.H."/>
            <person name="Cheng J.X."/>
            <person name="Dai P.F."/>
            <person name="Guo W.B."/>
            <person name="Han X.H."/>
            <person name="Huang E.J."/>
            <person name="Li L.F."/>
            <person name="Wei W."/>
            <person name="Gao Y.C."/>
            <person name="Liu J.Z."/>
            <person name="Shao H.Z."/>
            <person name="Wang X."/>
            <person name="Wang C.C."/>
            <person name="Yang T.C."/>
            <person name="Huo Q.B."/>
            <person name="Li W."/>
            <person name="Chen H.Y."/>
            <person name="Chen S.E."/>
            <person name="Zhou L.G."/>
            <person name="Ni X.B."/>
            <person name="Tian J.H."/>
            <person name="Sheng Y."/>
            <person name="Liu T."/>
            <person name="Pan Y.S."/>
            <person name="Xia L.Y."/>
            <person name="Li J."/>
            <person name="Zhao F."/>
            <person name="Cao W.C."/>
        </authorList>
    </citation>
    <scope>NUCLEOTIDE SEQUENCE [LARGE SCALE GENOMIC DNA]</scope>
    <source>
        <strain evidence="2">HaeL-2018</strain>
    </source>
</reference>
<protein>
    <submittedName>
        <fullName evidence="2">Uncharacterized protein</fullName>
    </submittedName>
</protein>
<dbReference type="EMBL" id="JABSTR010000011">
    <property type="protein sequence ID" value="KAH9381502.1"/>
    <property type="molecule type" value="Genomic_DNA"/>
</dbReference>
<accession>A0A9J6GSJ8</accession>
<organism evidence="2 3">
    <name type="scientific">Haemaphysalis longicornis</name>
    <name type="common">Bush tick</name>
    <dbReference type="NCBI Taxonomy" id="44386"/>
    <lineage>
        <taxon>Eukaryota</taxon>
        <taxon>Metazoa</taxon>
        <taxon>Ecdysozoa</taxon>
        <taxon>Arthropoda</taxon>
        <taxon>Chelicerata</taxon>
        <taxon>Arachnida</taxon>
        <taxon>Acari</taxon>
        <taxon>Parasitiformes</taxon>
        <taxon>Ixodida</taxon>
        <taxon>Ixodoidea</taxon>
        <taxon>Ixodidae</taxon>
        <taxon>Haemaphysalinae</taxon>
        <taxon>Haemaphysalis</taxon>
    </lineage>
</organism>
<dbReference type="AlphaFoldDB" id="A0A9J6GSJ8"/>
<evidence type="ECO:0000256" key="1">
    <source>
        <dbReference type="SAM" id="MobiDB-lite"/>
    </source>
</evidence>
<feature type="compositionally biased region" description="Gly residues" evidence="1">
    <location>
        <begin position="37"/>
        <end position="51"/>
    </location>
</feature>
<gene>
    <name evidence="2" type="ORF">HPB48_005523</name>
</gene>
<feature type="compositionally biased region" description="Basic and acidic residues" evidence="1">
    <location>
        <begin position="1"/>
        <end position="29"/>
    </location>
</feature>
<dbReference type="VEuPathDB" id="VectorBase:HLOH_064110"/>
<proteinExistence type="predicted"/>
<evidence type="ECO:0000313" key="3">
    <source>
        <dbReference type="Proteomes" id="UP000821853"/>
    </source>
</evidence>
<dbReference type="Proteomes" id="UP000821853">
    <property type="component" value="Chromosome 9"/>
</dbReference>
<comment type="caution">
    <text evidence="2">The sequence shown here is derived from an EMBL/GenBank/DDBJ whole genome shotgun (WGS) entry which is preliminary data.</text>
</comment>
<name>A0A9J6GSJ8_HAELO</name>
<sequence>MDEMESLRIEGELEKQQPLRSPWDQRDSGLADMEATGEGGGAGGAGGGAGGGSGLLAQSPCLKRSALSNSLLDLHDQRECCTCVLSCRGRGRGREALFWEASFLGALSEQRGPVSRGVTNSVCCVSSFLRFRQLMHFVEIPKVWIL</sequence>
<evidence type="ECO:0000313" key="2">
    <source>
        <dbReference type="EMBL" id="KAH9381502.1"/>
    </source>
</evidence>